<reference evidence="5" key="1">
    <citation type="journal article" date="2019" name="Int. J. Syst. Evol. Microbiol.">
        <title>The Global Catalogue of Microorganisms (GCM) 10K type strain sequencing project: providing services to taxonomists for standard genome sequencing and annotation.</title>
        <authorList>
            <consortium name="The Broad Institute Genomics Platform"/>
            <consortium name="The Broad Institute Genome Sequencing Center for Infectious Disease"/>
            <person name="Wu L."/>
            <person name="Ma J."/>
        </authorList>
    </citation>
    <scope>NUCLEOTIDE SEQUENCE [LARGE SCALE GENOMIC DNA]</scope>
    <source>
        <strain evidence="5">JCM 4316</strain>
    </source>
</reference>
<keyword evidence="1" id="KW-0805">Transcription regulation</keyword>
<evidence type="ECO:0000313" key="4">
    <source>
        <dbReference type="EMBL" id="GAA2355918.1"/>
    </source>
</evidence>
<evidence type="ECO:0000256" key="2">
    <source>
        <dbReference type="ARBA" id="ARBA00023163"/>
    </source>
</evidence>
<evidence type="ECO:0000256" key="3">
    <source>
        <dbReference type="SAM" id="MobiDB-lite"/>
    </source>
</evidence>
<evidence type="ECO:0008006" key="6">
    <source>
        <dbReference type="Google" id="ProtNLM"/>
    </source>
</evidence>
<feature type="compositionally biased region" description="Low complexity" evidence="3">
    <location>
        <begin position="246"/>
        <end position="257"/>
    </location>
</feature>
<proteinExistence type="predicted"/>
<feature type="region of interest" description="Disordered" evidence="3">
    <location>
        <begin position="89"/>
        <end position="179"/>
    </location>
</feature>
<dbReference type="Gene3D" id="1.10.10.1320">
    <property type="entry name" value="Anti-sigma factor, zinc-finger domain"/>
    <property type="match status" value="1"/>
</dbReference>
<dbReference type="RefSeq" id="WP_346176743.1">
    <property type="nucleotide sequence ID" value="NZ_BAAASD010000024.1"/>
</dbReference>
<evidence type="ECO:0000256" key="1">
    <source>
        <dbReference type="ARBA" id="ARBA00023015"/>
    </source>
</evidence>
<sequence length="339" mass="35407">MTSSTDTDEHPEVTEISALTEGLLPPDRTAHVRDHLAACVLCADVRASLDEIRSLLGTLPGPVQMPADIAGRIDAALAAEALLDATAPDDRVDVSRETSPLDAGLEAPPSVSRETSKSAPARKPLAEAEPTSVGTAERPAERPAGRPRAGAGPGRWKSRPGSRPDTRPGTRRNQPRRWPRTVLGAACAAAVIGLGSFLVQSGSTTHDSAGADAQTTGKQSTSDAEALSAATLKARVHALLADQKKTTSSSDVSSQDTPDMPLRAEDPLVPSCVQAGTGRSDVPLAAQQDTYAGKDVYLVVLPHRADSELVDAFVIDSACVKHSPSTAGDRLVSRTYPRD</sequence>
<accession>A0ABP5TLT5</accession>
<evidence type="ECO:0000313" key="5">
    <source>
        <dbReference type="Proteomes" id="UP001500253"/>
    </source>
</evidence>
<protein>
    <recommendedName>
        <fullName evidence="6">Zinc-finger domain-containing protein</fullName>
    </recommendedName>
</protein>
<name>A0ABP5TLT5_9ACTN</name>
<feature type="compositionally biased region" description="Polar residues" evidence="3">
    <location>
        <begin position="203"/>
        <end position="223"/>
    </location>
</feature>
<dbReference type="Proteomes" id="UP001500253">
    <property type="component" value="Unassembled WGS sequence"/>
</dbReference>
<gene>
    <name evidence="4" type="ORF">GCM10010246_51440</name>
</gene>
<keyword evidence="5" id="KW-1185">Reference proteome</keyword>
<dbReference type="InterPro" id="IPR041916">
    <property type="entry name" value="Anti_sigma_zinc_sf"/>
</dbReference>
<feature type="region of interest" description="Disordered" evidence="3">
    <location>
        <begin position="242"/>
        <end position="263"/>
    </location>
</feature>
<dbReference type="EMBL" id="BAAASD010000024">
    <property type="protein sequence ID" value="GAA2355918.1"/>
    <property type="molecule type" value="Genomic_DNA"/>
</dbReference>
<feature type="region of interest" description="Disordered" evidence="3">
    <location>
        <begin position="203"/>
        <end position="226"/>
    </location>
</feature>
<keyword evidence="2" id="KW-0804">Transcription</keyword>
<comment type="caution">
    <text evidence="4">The sequence shown here is derived from an EMBL/GenBank/DDBJ whole genome shotgun (WGS) entry which is preliminary data.</text>
</comment>
<organism evidence="4 5">
    <name type="scientific">Streptomyces cuspidosporus</name>
    <dbReference type="NCBI Taxonomy" id="66882"/>
    <lineage>
        <taxon>Bacteria</taxon>
        <taxon>Bacillati</taxon>
        <taxon>Actinomycetota</taxon>
        <taxon>Actinomycetes</taxon>
        <taxon>Kitasatosporales</taxon>
        <taxon>Streptomycetaceae</taxon>
        <taxon>Streptomyces</taxon>
    </lineage>
</organism>
<feature type="compositionally biased region" description="Basic residues" evidence="3">
    <location>
        <begin position="169"/>
        <end position="179"/>
    </location>
</feature>